<dbReference type="RefSeq" id="WP_051331424.1">
    <property type="nucleotide sequence ID" value="NZ_OX458333.1"/>
</dbReference>
<keyword evidence="5" id="KW-0813">Transport</keyword>
<dbReference type="PANTHER" id="PTHR30371">
    <property type="entry name" value="SEC-INDEPENDENT PROTEIN TRANSLOCASE PROTEIN TATC"/>
    <property type="match status" value="1"/>
</dbReference>
<evidence type="ECO:0000256" key="5">
    <source>
        <dbReference type="HAMAP-Rule" id="MF_00902"/>
    </source>
</evidence>
<dbReference type="Proteomes" id="UP001162030">
    <property type="component" value="Chromosome"/>
</dbReference>
<evidence type="ECO:0000256" key="3">
    <source>
        <dbReference type="ARBA" id="ARBA00022989"/>
    </source>
</evidence>
<gene>
    <name evidence="5 6" type="primary">tatC</name>
    <name evidence="6" type="ORF">MSZNOR_3597</name>
</gene>
<dbReference type="EMBL" id="OX458333">
    <property type="protein sequence ID" value="CAI8908925.1"/>
    <property type="molecule type" value="Genomic_DNA"/>
</dbReference>
<keyword evidence="2 5" id="KW-0812">Transmembrane</keyword>
<evidence type="ECO:0000256" key="4">
    <source>
        <dbReference type="ARBA" id="ARBA00023136"/>
    </source>
</evidence>
<dbReference type="PANTHER" id="PTHR30371:SF0">
    <property type="entry name" value="SEC-INDEPENDENT PROTEIN TRANSLOCASE PROTEIN TATC, CHLOROPLASTIC-RELATED"/>
    <property type="match status" value="1"/>
</dbReference>
<feature type="transmembrane region" description="Helical" evidence="5">
    <location>
        <begin position="118"/>
        <end position="148"/>
    </location>
</feature>
<keyword evidence="3 5" id="KW-1133">Transmembrane helix</keyword>
<feature type="transmembrane region" description="Helical" evidence="5">
    <location>
        <begin position="31"/>
        <end position="49"/>
    </location>
</feature>
<feature type="transmembrane region" description="Helical" evidence="5">
    <location>
        <begin position="229"/>
        <end position="247"/>
    </location>
</feature>
<feature type="transmembrane region" description="Helical" evidence="5">
    <location>
        <begin position="168"/>
        <end position="194"/>
    </location>
</feature>
<reference evidence="6 7" key="1">
    <citation type="submission" date="2023-03" db="EMBL/GenBank/DDBJ databases">
        <authorList>
            <person name="Pearce D."/>
        </authorList>
    </citation>
    <scope>NUCLEOTIDE SEQUENCE [LARGE SCALE GENOMIC DNA]</scope>
    <source>
        <strain evidence="6">Msz</strain>
    </source>
</reference>
<name>A0ABN8X9J4_9GAMM</name>
<comment type="function">
    <text evidence="5">Part of the twin-arginine translocation (Tat) system that transports large folded proteins containing a characteristic twin-arginine motif in their signal peptide across membranes. Together with TatB, TatC is part of a receptor directly interacting with Tat signal peptides.</text>
</comment>
<proteinExistence type="inferred from homology"/>
<dbReference type="HAMAP" id="MF_00902">
    <property type="entry name" value="TatC"/>
    <property type="match status" value="1"/>
</dbReference>
<comment type="similarity">
    <text evidence="5">Belongs to the TatC family.</text>
</comment>
<comment type="subcellular location">
    <subcellularLocation>
        <location evidence="5">Cell membrane</location>
        <topology evidence="5">Multi-pass membrane protein</topology>
    </subcellularLocation>
    <subcellularLocation>
        <location evidence="1">Membrane</location>
        <topology evidence="1">Multi-pass membrane protein</topology>
    </subcellularLocation>
</comment>
<dbReference type="PROSITE" id="PS01218">
    <property type="entry name" value="TATC"/>
    <property type="match status" value="1"/>
</dbReference>
<evidence type="ECO:0000256" key="1">
    <source>
        <dbReference type="ARBA" id="ARBA00004141"/>
    </source>
</evidence>
<feature type="transmembrane region" description="Helical" evidence="5">
    <location>
        <begin position="206"/>
        <end position="223"/>
    </location>
</feature>
<comment type="subunit">
    <text evidence="5">The Tat system comprises two distinct complexes: a TatABC complex, containing multiple copies of TatA, TatB and TatC subunits, and a separate TatA complex, containing only TatA subunits. Substrates initially bind to the TatABC complex, which probably triggers association of the separate TatA complex to form the active translocon.</text>
</comment>
<dbReference type="PRINTS" id="PR01840">
    <property type="entry name" value="TATCFAMILY"/>
</dbReference>
<accession>A0ABN8X9J4</accession>
<feature type="transmembrane region" description="Helical" evidence="5">
    <location>
        <begin position="85"/>
        <end position="106"/>
    </location>
</feature>
<organism evidence="6 7">
    <name type="scientific">Methylocaldum szegediense</name>
    <dbReference type="NCBI Taxonomy" id="73780"/>
    <lineage>
        <taxon>Bacteria</taxon>
        <taxon>Pseudomonadati</taxon>
        <taxon>Pseudomonadota</taxon>
        <taxon>Gammaproteobacteria</taxon>
        <taxon>Methylococcales</taxon>
        <taxon>Methylococcaceae</taxon>
        <taxon>Methylocaldum</taxon>
    </lineage>
</organism>
<evidence type="ECO:0000313" key="6">
    <source>
        <dbReference type="EMBL" id="CAI8908925.1"/>
    </source>
</evidence>
<dbReference type="InterPro" id="IPR019820">
    <property type="entry name" value="Sec-indep_translocase_CS"/>
</dbReference>
<sequence>MANRNKQGQQQIEEDIEQPFISHLVELRDRLLRCIFVVLFVFLSMAYFANDIYAYLAGPLMKHLPPGSQMIAIDVASPFLTPFKLTLVAAVFLSVPYILYQAWAFVAPGLYAHERRLVLPLLVTSTVLFYGGMAFAYYVVFPLIFGFLTATAPDGVAVMTDITHYLDFVLTLFFAFGVSFEVPIATIVLIWSGISTRESLSEKRPYIIVAAFVIGMVLSPPDVVSQCLLAVPIWLLFELGLVFSRLFRPRRAEQLVELQDE</sequence>
<keyword evidence="4 5" id="KW-0472">Membrane</keyword>
<dbReference type="InterPro" id="IPR002033">
    <property type="entry name" value="TatC"/>
</dbReference>
<dbReference type="Pfam" id="PF00902">
    <property type="entry name" value="TatC"/>
    <property type="match status" value="1"/>
</dbReference>
<evidence type="ECO:0000313" key="7">
    <source>
        <dbReference type="Proteomes" id="UP001162030"/>
    </source>
</evidence>
<keyword evidence="5" id="KW-1003">Cell membrane</keyword>
<keyword evidence="7" id="KW-1185">Reference proteome</keyword>
<keyword evidence="5" id="KW-0811">Translocation</keyword>
<dbReference type="NCBIfam" id="TIGR00945">
    <property type="entry name" value="tatC"/>
    <property type="match status" value="1"/>
</dbReference>
<evidence type="ECO:0000256" key="2">
    <source>
        <dbReference type="ARBA" id="ARBA00022692"/>
    </source>
</evidence>
<protein>
    <recommendedName>
        <fullName evidence="5">Sec-independent protein translocase protein TatC</fullName>
    </recommendedName>
</protein>
<keyword evidence="5" id="KW-0653">Protein transport</keyword>